<organism evidence="17 18">
    <name type="scientific">Taxus chinensis</name>
    <name type="common">Chinese yew</name>
    <name type="synonym">Taxus wallichiana var. chinensis</name>
    <dbReference type="NCBI Taxonomy" id="29808"/>
    <lineage>
        <taxon>Eukaryota</taxon>
        <taxon>Viridiplantae</taxon>
        <taxon>Streptophyta</taxon>
        <taxon>Embryophyta</taxon>
        <taxon>Tracheophyta</taxon>
        <taxon>Spermatophyta</taxon>
        <taxon>Pinopsida</taxon>
        <taxon>Pinidae</taxon>
        <taxon>Conifers II</taxon>
        <taxon>Cupressales</taxon>
        <taxon>Taxaceae</taxon>
        <taxon>Taxus</taxon>
    </lineage>
</organism>
<evidence type="ECO:0000256" key="14">
    <source>
        <dbReference type="ARBA" id="ARBA00023180"/>
    </source>
</evidence>
<evidence type="ECO:0000256" key="2">
    <source>
        <dbReference type="ARBA" id="ARBA00008684"/>
    </source>
</evidence>
<evidence type="ECO:0000313" key="17">
    <source>
        <dbReference type="EMBL" id="KAH9288240.1"/>
    </source>
</evidence>
<keyword evidence="14" id="KW-0325">Glycoprotein</keyword>
<keyword evidence="7" id="KW-0732">Signal</keyword>
<dbReference type="Pfam" id="PF08263">
    <property type="entry name" value="LRRNT_2"/>
    <property type="match status" value="1"/>
</dbReference>
<dbReference type="FunFam" id="3.30.200.20:FF:000039">
    <property type="entry name" value="receptor-like protein kinase FERONIA"/>
    <property type="match status" value="1"/>
</dbReference>
<dbReference type="PANTHER" id="PTHR45974">
    <property type="entry name" value="RECEPTOR-LIKE PROTEIN 55"/>
    <property type="match status" value="1"/>
</dbReference>
<dbReference type="InterPro" id="IPR001611">
    <property type="entry name" value="Leu-rich_rpt"/>
</dbReference>
<keyword evidence="8" id="KW-0677">Repeat</keyword>
<feature type="non-terminal residue" evidence="17">
    <location>
        <position position="773"/>
    </location>
</feature>
<keyword evidence="3" id="KW-0723">Serine/threonine-protein kinase</keyword>
<keyword evidence="5" id="KW-0808">Transferase</keyword>
<evidence type="ECO:0000256" key="12">
    <source>
        <dbReference type="ARBA" id="ARBA00022989"/>
    </source>
</evidence>
<comment type="subcellular location">
    <subcellularLocation>
        <location evidence="1">Membrane</location>
    </subcellularLocation>
</comment>
<dbReference type="AlphaFoldDB" id="A0AA38BNV2"/>
<evidence type="ECO:0000313" key="18">
    <source>
        <dbReference type="Proteomes" id="UP000824469"/>
    </source>
</evidence>
<evidence type="ECO:0000256" key="3">
    <source>
        <dbReference type="ARBA" id="ARBA00022527"/>
    </source>
</evidence>
<reference evidence="17 18" key="1">
    <citation type="journal article" date="2021" name="Nat. Plants">
        <title>The Taxus genome provides insights into paclitaxel biosynthesis.</title>
        <authorList>
            <person name="Xiong X."/>
            <person name="Gou J."/>
            <person name="Liao Q."/>
            <person name="Li Y."/>
            <person name="Zhou Q."/>
            <person name="Bi G."/>
            <person name="Li C."/>
            <person name="Du R."/>
            <person name="Wang X."/>
            <person name="Sun T."/>
            <person name="Guo L."/>
            <person name="Liang H."/>
            <person name="Lu P."/>
            <person name="Wu Y."/>
            <person name="Zhang Z."/>
            <person name="Ro D.K."/>
            <person name="Shang Y."/>
            <person name="Huang S."/>
            <person name="Yan J."/>
        </authorList>
    </citation>
    <scope>NUCLEOTIDE SEQUENCE [LARGE SCALE GENOMIC DNA]</scope>
    <source>
        <strain evidence="17">Ta-2019</strain>
    </source>
</reference>
<dbReference type="FunFam" id="1.10.510.10:FF:000430">
    <property type="entry name" value="Protein kinase superfamily protein"/>
    <property type="match status" value="1"/>
</dbReference>
<keyword evidence="18" id="KW-1185">Reference proteome</keyword>
<evidence type="ECO:0000256" key="6">
    <source>
        <dbReference type="ARBA" id="ARBA00022692"/>
    </source>
</evidence>
<keyword evidence="9" id="KW-0547">Nucleotide-binding</keyword>
<accession>A0AA38BNV2</accession>
<keyword evidence="6 15" id="KW-0812">Transmembrane</keyword>
<evidence type="ECO:0000256" key="8">
    <source>
        <dbReference type="ARBA" id="ARBA00022737"/>
    </source>
</evidence>
<feature type="transmembrane region" description="Helical" evidence="15">
    <location>
        <begin position="189"/>
        <end position="214"/>
    </location>
</feature>
<keyword evidence="10" id="KW-0418">Kinase</keyword>
<dbReference type="PANTHER" id="PTHR45974:SF266">
    <property type="entry name" value="LEUCINE-RICH REPEAT RECEPTOR PROTEIN KINASE HPCA1"/>
    <property type="match status" value="1"/>
</dbReference>
<gene>
    <name evidence="17" type="ORF">KI387_032357</name>
</gene>
<dbReference type="InterPro" id="IPR001245">
    <property type="entry name" value="Ser-Thr/Tyr_kinase_cat_dom"/>
</dbReference>
<evidence type="ECO:0000256" key="13">
    <source>
        <dbReference type="ARBA" id="ARBA00023136"/>
    </source>
</evidence>
<evidence type="ECO:0000256" key="9">
    <source>
        <dbReference type="ARBA" id="ARBA00022741"/>
    </source>
</evidence>
<comment type="caution">
    <text evidence="17">The sequence shown here is derived from an EMBL/GenBank/DDBJ whole genome shotgun (WGS) entry which is preliminary data.</text>
</comment>
<keyword evidence="12 15" id="KW-1133">Transmembrane helix</keyword>
<dbReference type="SUPFAM" id="SSF56112">
    <property type="entry name" value="Protein kinase-like (PK-like)"/>
    <property type="match status" value="1"/>
</dbReference>
<proteinExistence type="inferred from homology"/>
<protein>
    <recommendedName>
        <fullName evidence="16">Protein kinase domain-containing protein</fullName>
    </recommendedName>
</protein>
<dbReference type="InterPro" id="IPR032675">
    <property type="entry name" value="LRR_dom_sf"/>
</dbReference>
<evidence type="ECO:0000259" key="16">
    <source>
        <dbReference type="PROSITE" id="PS50011"/>
    </source>
</evidence>
<evidence type="ECO:0000256" key="1">
    <source>
        <dbReference type="ARBA" id="ARBA00004370"/>
    </source>
</evidence>
<dbReference type="PROSITE" id="PS50011">
    <property type="entry name" value="PROTEIN_KINASE_DOM"/>
    <property type="match status" value="1"/>
</dbReference>
<evidence type="ECO:0000256" key="4">
    <source>
        <dbReference type="ARBA" id="ARBA00022614"/>
    </source>
</evidence>
<evidence type="ECO:0000256" key="11">
    <source>
        <dbReference type="ARBA" id="ARBA00022840"/>
    </source>
</evidence>
<dbReference type="Proteomes" id="UP000824469">
    <property type="component" value="Unassembled WGS sequence"/>
</dbReference>
<dbReference type="Gene3D" id="3.80.10.10">
    <property type="entry name" value="Ribonuclease Inhibitor"/>
    <property type="match status" value="1"/>
</dbReference>
<evidence type="ECO:0000256" key="5">
    <source>
        <dbReference type="ARBA" id="ARBA00022679"/>
    </source>
</evidence>
<evidence type="ECO:0000256" key="15">
    <source>
        <dbReference type="SAM" id="Phobius"/>
    </source>
</evidence>
<feature type="domain" description="Protein kinase" evidence="16">
    <location>
        <begin position="274"/>
        <end position="544"/>
    </location>
</feature>
<keyword evidence="4" id="KW-0433">Leucine-rich repeat</keyword>
<dbReference type="GO" id="GO:0005524">
    <property type="term" value="F:ATP binding"/>
    <property type="evidence" value="ECO:0007669"/>
    <property type="project" value="UniProtKB-KW"/>
</dbReference>
<evidence type="ECO:0000256" key="10">
    <source>
        <dbReference type="ARBA" id="ARBA00022777"/>
    </source>
</evidence>
<dbReference type="Pfam" id="PF07714">
    <property type="entry name" value="PK_Tyr_Ser-Thr"/>
    <property type="match status" value="1"/>
</dbReference>
<comment type="similarity">
    <text evidence="2">Belongs to the protein kinase superfamily. Ser/Thr protein kinase family.</text>
</comment>
<dbReference type="Gene3D" id="1.10.510.10">
    <property type="entry name" value="Transferase(Phosphotransferase) domain 1"/>
    <property type="match status" value="1"/>
</dbReference>
<dbReference type="OMA" id="FRGAMWD"/>
<name>A0AA38BNV2_TAXCH</name>
<keyword evidence="11" id="KW-0067">ATP-binding</keyword>
<dbReference type="Pfam" id="PF00560">
    <property type="entry name" value="LRR_1"/>
    <property type="match status" value="2"/>
</dbReference>
<dbReference type="GO" id="GO:0004674">
    <property type="term" value="F:protein serine/threonine kinase activity"/>
    <property type="evidence" value="ECO:0007669"/>
    <property type="project" value="UniProtKB-KW"/>
</dbReference>
<sequence length="773" mass="84763">EALLAFKSAVGDPPTLNSWMGREPCLRSWIGVQCTGKYQNSTVISLKLTGYKLEGVISPAIQDLTSLVTLWLDDNHFRGHIPSGLGNLKKLTSLRLSNNILSGSVPSTLALLPRLKELTLMNNHLRGSLPFDGTFSRVVDILVHGNAELCSRSGSFNLSVCGPSLAPALAFNSPSIHQNDDSGKSESKVGAIVGGAVGCVVLVGIIIAFVYFCLMRAKRFSSRTSETGSSEPSVHVEWVKGRESPLVAGAIPLLEVPQARVFTVAELEHATKQFTQNSLMGRGGFGQVYKGLLHDGTIVAIKTRTSSPSQDFVNEVRYLCHIRHRHLVSLLGYCQENDQQMLVYDYMPNGSVCNHLYDSDGNSLGKLDFRQRLSIALGAAKGLEHLHALTPPLVHKDFKTSNVLVDENYIAKVTDFGLSRLLAGIHGAGSSSPVDDFLDPEFNTSRMLYEKSDVYSFGVFLLELISGREVLSLNSSGSERNLVNWAHSLQESNKLADFIDSTMNHNFTEESVKEFMDVALLCVELLGERRPTMNEVMKELDRILEKERGQTAATAEGAAVVKLGNGQTGILQQKGNDSRKYGKEVSQNRTEGYRDFLGLSPNAGSTPNEEVHARDREVSAPGAWTTRCHVFQRYDLVRDIYNVRRQGHGMADGYGGFYGRFSGLVQKSLALLATISNRDNCVMIIGGSGVDLNTNNNGESDGVWPCPLSVISSFFRAHVDPEKCVMLASAEVDMGQWQLRMQTEYNASRRGIAQENRAWLMQFLAGFIASQAT</sequence>
<dbReference type="EMBL" id="JAHRHJ020003813">
    <property type="protein sequence ID" value="KAH9288240.1"/>
    <property type="molecule type" value="Genomic_DNA"/>
</dbReference>
<dbReference type="GO" id="GO:0016020">
    <property type="term" value="C:membrane"/>
    <property type="evidence" value="ECO:0007669"/>
    <property type="project" value="UniProtKB-SubCell"/>
</dbReference>
<dbReference type="InterPro" id="IPR011009">
    <property type="entry name" value="Kinase-like_dom_sf"/>
</dbReference>
<dbReference type="SUPFAM" id="SSF52058">
    <property type="entry name" value="L domain-like"/>
    <property type="match status" value="1"/>
</dbReference>
<keyword evidence="13 15" id="KW-0472">Membrane</keyword>
<dbReference type="FunFam" id="3.80.10.10:FF:000400">
    <property type="entry name" value="Nuclear pore complex protein NUP107"/>
    <property type="match status" value="1"/>
</dbReference>
<dbReference type="InterPro" id="IPR008271">
    <property type="entry name" value="Ser/Thr_kinase_AS"/>
</dbReference>
<dbReference type="InterPro" id="IPR000719">
    <property type="entry name" value="Prot_kinase_dom"/>
</dbReference>
<dbReference type="Gene3D" id="3.30.200.20">
    <property type="entry name" value="Phosphorylase Kinase, domain 1"/>
    <property type="match status" value="1"/>
</dbReference>
<dbReference type="PROSITE" id="PS00108">
    <property type="entry name" value="PROTEIN_KINASE_ST"/>
    <property type="match status" value="1"/>
</dbReference>
<evidence type="ECO:0000256" key="7">
    <source>
        <dbReference type="ARBA" id="ARBA00022729"/>
    </source>
</evidence>
<dbReference type="InterPro" id="IPR013210">
    <property type="entry name" value="LRR_N_plant-typ"/>
</dbReference>